<dbReference type="VEuPathDB" id="VectorBase:MDOA013312"/>
<protein>
    <submittedName>
        <fullName evidence="13">Transcription factor grauzone</fullName>
    </submittedName>
</protein>
<dbReference type="SUPFAM" id="SSF57667">
    <property type="entry name" value="beta-beta-alpha zinc fingers"/>
    <property type="match status" value="5"/>
</dbReference>
<feature type="domain" description="C2H2-type" evidence="10">
    <location>
        <begin position="393"/>
        <end position="420"/>
    </location>
</feature>
<dbReference type="GO" id="GO:0001228">
    <property type="term" value="F:DNA-binding transcription activator activity, RNA polymerase II-specific"/>
    <property type="evidence" value="ECO:0007669"/>
    <property type="project" value="TreeGrafter"/>
</dbReference>
<evidence type="ECO:0000259" key="10">
    <source>
        <dbReference type="PROSITE" id="PS50157"/>
    </source>
</evidence>
<feature type="domain" description="C2H2-type" evidence="10">
    <location>
        <begin position="483"/>
        <end position="510"/>
    </location>
</feature>
<dbReference type="GO" id="GO:0005634">
    <property type="term" value="C:nucleus"/>
    <property type="evidence" value="ECO:0007669"/>
    <property type="project" value="UniProtKB-SubCell"/>
</dbReference>
<evidence type="ECO:0000313" key="13">
    <source>
        <dbReference type="RefSeq" id="XP_011295773.1"/>
    </source>
</evidence>
<dbReference type="PANTHER" id="PTHR24393">
    <property type="entry name" value="ZINC FINGER PROTEIN"/>
    <property type="match status" value="1"/>
</dbReference>
<evidence type="ECO:0000256" key="7">
    <source>
        <dbReference type="ARBA" id="ARBA00023242"/>
    </source>
</evidence>
<feature type="domain" description="C2H2-type" evidence="10">
    <location>
        <begin position="335"/>
        <end position="362"/>
    </location>
</feature>
<keyword evidence="3" id="KW-0677">Repeat</keyword>
<dbReference type="RefSeq" id="XP_011295773.1">
    <property type="nucleotide sequence ID" value="XM_011297471.2"/>
</dbReference>
<dbReference type="EnsemblMetazoa" id="MDOA013312-RB">
    <property type="protein sequence ID" value="MDOA013312-PB"/>
    <property type="gene ID" value="MDOA013312"/>
</dbReference>
<keyword evidence="2" id="KW-0479">Metal-binding</keyword>
<feature type="domain" description="C2H2-type" evidence="10">
    <location>
        <begin position="511"/>
        <end position="539"/>
    </location>
</feature>
<dbReference type="PANTHER" id="PTHR24393:SF34">
    <property type="entry name" value="PR_SET DOMAIN 13"/>
    <property type="match status" value="1"/>
</dbReference>
<keyword evidence="4 8" id="KW-0863">Zinc-finger</keyword>
<dbReference type="PROSITE" id="PS50157">
    <property type="entry name" value="ZINC_FINGER_C2H2_2"/>
    <property type="match status" value="7"/>
</dbReference>
<dbReference type="SMART" id="SM00355">
    <property type="entry name" value="ZnF_C2H2"/>
    <property type="match status" value="9"/>
</dbReference>
<dbReference type="SUPFAM" id="SSF57716">
    <property type="entry name" value="Glucocorticoid receptor-like (DNA-binding domain)"/>
    <property type="match status" value="1"/>
</dbReference>
<evidence type="ECO:0000256" key="2">
    <source>
        <dbReference type="ARBA" id="ARBA00022723"/>
    </source>
</evidence>
<reference evidence="11" key="1">
    <citation type="submission" date="2020-05" db="UniProtKB">
        <authorList>
            <consortium name="EnsemblMetazoa"/>
        </authorList>
    </citation>
    <scope>IDENTIFICATION</scope>
    <source>
        <strain evidence="11">Aabys</strain>
    </source>
</reference>
<dbReference type="SMART" id="SM00868">
    <property type="entry name" value="zf-AD"/>
    <property type="match status" value="1"/>
</dbReference>
<keyword evidence="6" id="KW-0238">DNA-binding</keyword>
<evidence type="ECO:0000256" key="1">
    <source>
        <dbReference type="ARBA" id="ARBA00004123"/>
    </source>
</evidence>
<dbReference type="GO" id="GO:0000978">
    <property type="term" value="F:RNA polymerase II cis-regulatory region sequence-specific DNA binding"/>
    <property type="evidence" value="ECO:0007669"/>
    <property type="project" value="TreeGrafter"/>
</dbReference>
<evidence type="ECO:0000256" key="6">
    <source>
        <dbReference type="ARBA" id="ARBA00023125"/>
    </source>
</evidence>
<proteinExistence type="predicted"/>
<evidence type="ECO:0000256" key="5">
    <source>
        <dbReference type="ARBA" id="ARBA00022833"/>
    </source>
</evidence>
<evidence type="ECO:0000256" key="3">
    <source>
        <dbReference type="ARBA" id="ARBA00022737"/>
    </source>
</evidence>
<dbReference type="InterPro" id="IPR012934">
    <property type="entry name" value="Znf_AD"/>
</dbReference>
<feature type="region of interest" description="Disordered" evidence="9">
    <location>
        <begin position="151"/>
        <end position="214"/>
    </location>
</feature>
<accession>A0A1I8NAQ3</accession>
<evidence type="ECO:0000256" key="9">
    <source>
        <dbReference type="SAM" id="MobiDB-lite"/>
    </source>
</evidence>
<keyword evidence="12" id="KW-1185">Reference proteome</keyword>
<evidence type="ECO:0000256" key="4">
    <source>
        <dbReference type="ARBA" id="ARBA00022771"/>
    </source>
</evidence>
<dbReference type="GO" id="GO:0008270">
    <property type="term" value="F:zinc ion binding"/>
    <property type="evidence" value="ECO:0007669"/>
    <property type="project" value="UniProtKB-KW"/>
</dbReference>
<dbReference type="FunFam" id="3.30.160.60:FF:000045">
    <property type="entry name" value="ZFP69 zinc finger protein B"/>
    <property type="match status" value="1"/>
</dbReference>
<dbReference type="PROSITE" id="PS00028">
    <property type="entry name" value="ZINC_FINGER_C2H2_1"/>
    <property type="match status" value="7"/>
</dbReference>
<feature type="compositionally biased region" description="Acidic residues" evidence="9">
    <location>
        <begin position="174"/>
        <end position="186"/>
    </location>
</feature>
<feature type="domain" description="C2H2-type" evidence="10">
    <location>
        <begin position="365"/>
        <end position="393"/>
    </location>
</feature>
<dbReference type="Pfam" id="PF00096">
    <property type="entry name" value="zf-C2H2"/>
    <property type="match status" value="5"/>
</dbReference>
<dbReference type="KEGG" id="mde:101890909"/>
<keyword evidence="5" id="KW-0862">Zinc</keyword>
<dbReference type="eggNOG" id="KOG1721">
    <property type="taxonomic scope" value="Eukaryota"/>
</dbReference>
<dbReference type="Proteomes" id="UP001652621">
    <property type="component" value="Unplaced"/>
</dbReference>
<reference evidence="13" key="2">
    <citation type="submission" date="2025-04" db="UniProtKB">
        <authorList>
            <consortium name="RefSeq"/>
        </authorList>
    </citation>
    <scope>IDENTIFICATION</scope>
    <source>
        <strain evidence="13">Aabys</strain>
    </source>
</reference>
<feature type="domain" description="C2H2-type" evidence="10">
    <location>
        <begin position="423"/>
        <end position="451"/>
    </location>
</feature>
<dbReference type="Gene3D" id="3.40.1800.20">
    <property type="match status" value="1"/>
</dbReference>
<feature type="domain" description="C2H2-type" evidence="10">
    <location>
        <begin position="305"/>
        <end position="332"/>
    </location>
</feature>
<name>A0A1I8NAQ3_MUSDO</name>
<evidence type="ECO:0000256" key="8">
    <source>
        <dbReference type="PROSITE-ProRule" id="PRU00042"/>
    </source>
</evidence>
<organism evidence="11">
    <name type="scientific">Musca domestica</name>
    <name type="common">House fly</name>
    <dbReference type="NCBI Taxonomy" id="7370"/>
    <lineage>
        <taxon>Eukaryota</taxon>
        <taxon>Metazoa</taxon>
        <taxon>Ecdysozoa</taxon>
        <taxon>Arthropoda</taxon>
        <taxon>Hexapoda</taxon>
        <taxon>Insecta</taxon>
        <taxon>Pterygota</taxon>
        <taxon>Neoptera</taxon>
        <taxon>Endopterygota</taxon>
        <taxon>Diptera</taxon>
        <taxon>Brachycera</taxon>
        <taxon>Muscomorpha</taxon>
        <taxon>Muscoidea</taxon>
        <taxon>Muscidae</taxon>
        <taxon>Musca</taxon>
    </lineage>
</organism>
<dbReference type="Pfam" id="PF13894">
    <property type="entry name" value="zf-C2H2_4"/>
    <property type="match status" value="1"/>
</dbReference>
<dbReference type="VEuPathDB" id="VectorBase:MDOMA2_008212"/>
<dbReference type="AlphaFoldDB" id="A0A1I8NAQ3"/>
<dbReference type="InterPro" id="IPR036236">
    <property type="entry name" value="Znf_C2H2_sf"/>
</dbReference>
<dbReference type="Pfam" id="PF07776">
    <property type="entry name" value="zf-AD"/>
    <property type="match status" value="1"/>
</dbReference>
<keyword evidence="7" id="KW-0539">Nucleus</keyword>
<dbReference type="InterPro" id="IPR013087">
    <property type="entry name" value="Znf_C2H2_type"/>
</dbReference>
<sequence length="565" mass="66217">MSMNMDICIVCLESNGDILSRLTAGSMEWNKYNVQQIIEKHLWWWHIKAINEELNPKWICNECWSRLWSFHTFFLRVQKSHNLFNSLENCVAKEILPSSTTDNNSDTKEDILMADASLNEDLIPLAKRKRGRPRIQKDVIDCVTIEKEETEALETEQTIETSNGLSTNIHDSDDGGDQSDNQEYENDYQNIEASDNKTSSDEEEINETIPLKQRKSRECKTVTKKKKPADGSAVQLTRKYDEFIAQNHELFCSLCHIPLEDFNILIIHFRDEHNTKPYAMCCDKKFYKRAVFVDHLHVHKDPEYFKCEHCGKVFANRRCLKNHLEWHDESRKPRFNCSECGKDFFRRGSLEKHRLLHVPEEQRQFQCNECEKKFASESLRTQHIKVTHLYVKLICDICGKAFRERHAFQRHLTEHTGGPSPNIECDICGMKLTSIYGLNRHKRLRHTEENMQEQVCPYCSKVSPNIAAHKSHIQYSHTMQRRHACHLCDKAFRRPKELKEHLSTHTGEALYTCPHCPRTFISNANMHKHRKNEHPKEWQEARMKRLSSMKIPISAIQTSTPVEGN</sequence>
<dbReference type="Gene3D" id="3.30.160.60">
    <property type="entry name" value="Classic Zinc Finger"/>
    <property type="match status" value="5"/>
</dbReference>
<gene>
    <name evidence="11" type="primary">101890909</name>
    <name evidence="13" type="synonym">LOC101890909</name>
</gene>
<dbReference type="OrthoDB" id="3565419at2759"/>
<dbReference type="GeneID" id="101890909"/>
<evidence type="ECO:0000313" key="11">
    <source>
        <dbReference type="EnsemblMetazoa" id="MDOA013312-PB"/>
    </source>
</evidence>
<comment type="subcellular location">
    <subcellularLocation>
        <location evidence="1">Nucleus</location>
    </subcellularLocation>
</comment>
<evidence type="ECO:0000313" key="12">
    <source>
        <dbReference type="Proteomes" id="UP001652621"/>
    </source>
</evidence>